<dbReference type="PANTHER" id="PTHR43255">
    <property type="entry name" value="IRON-SULFUR-BINDING OXIDOREDUCTASE FADF-RELATED-RELATED"/>
    <property type="match status" value="1"/>
</dbReference>
<organism evidence="9 10">
    <name type="scientific">Candidatus Sulfotelmatobacter kueseliae</name>
    <dbReference type="NCBI Taxonomy" id="2042962"/>
    <lineage>
        <taxon>Bacteria</taxon>
        <taxon>Pseudomonadati</taxon>
        <taxon>Acidobacteriota</taxon>
        <taxon>Terriglobia</taxon>
        <taxon>Terriglobales</taxon>
        <taxon>Candidatus Korobacteraceae</taxon>
        <taxon>Candidatus Sulfotelmatobacter</taxon>
    </lineage>
</organism>
<dbReference type="EMBL" id="OMOD01000039">
    <property type="protein sequence ID" value="SPF34756.1"/>
    <property type="molecule type" value="Genomic_DNA"/>
</dbReference>
<dbReference type="InterPro" id="IPR017896">
    <property type="entry name" value="4Fe4S_Fe-S-bd"/>
</dbReference>
<keyword evidence="2" id="KW-0479">Metal-binding</keyword>
<accession>A0A2U3K531</accession>
<evidence type="ECO:0000313" key="10">
    <source>
        <dbReference type="Proteomes" id="UP000238701"/>
    </source>
</evidence>
<feature type="region of interest" description="Disordered" evidence="6">
    <location>
        <begin position="1"/>
        <end position="29"/>
    </location>
</feature>
<reference evidence="10" key="1">
    <citation type="submission" date="2018-02" db="EMBL/GenBank/DDBJ databases">
        <authorList>
            <person name="Hausmann B."/>
        </authorList>
    </citation>
    <scope>NUCLEOTIDE SEQUENCE [LARGE SCALE GENOMIC DNA]</scope>
    <source>
        <strain evidence="10">Peat soil MAG SbA1</strain>
    </source>
</reference>
<keyword evidence="7" id="KW-0812">Transmembrane</keyword>
<evidence type="ECO:0000313" key="9">
    <source>
        <dbReference type="EMBL" id="SPF34756.1"/>
    </source>
</evidence>
<name>A0A2U3K531_9BACT</name>
<dbReference type="PROSITE" id="PS51379">
    <property type="entry name" value="4FE4S_FER_2"/>
    <property type="match status" value="1"/>
</dbReference>
<gene>
    <name evidence="9" type="ORF">SBA1_1330007</name>
</gene>
<feature type="transmembrane region" description="Helical" evidence="7">
    <location>
        <begin position="173"/>
        <end position="194"/>
    </location>
</feature>
<evidence type="ECO:0000256" key="5">
    <source>
        <dbReference type="ARBA" id="ARBA00023014"/>
    </source>
</evidence>
<keyword evidence="1" id="KW-0004">4Fe-4S</keyword>
<feature type="domain" description="4Fe-4S ferredoxin-type" evidence="8">
    <location>
        <begin position="115"/>
        <end position="140"/>
    </location>
</feature>
<dbReference type="InterPro" id="IPR051460">
    <property type="entry name" value="HdrC_iron-sulfur_subunit"/>
</dbReference>
<dbReference type="Pfam" id="PF13183">
    <property type="entry name" value="Fer4_8"/>
    <property type="match status" value="1"/>
</dbReference>
<dbReference type="SUPFAM" id="SSF46548">
    <property type="entry name" value="alpha-helical ferredoxin"/>
    <property type="match status" value="1"/>
</dbReference>
<keyword evidence="4" id="KW-0408">Iron</keyword>
<evidence type="ECO:0000256" key="1">
    <source>
        <dbReference type="ARBA" id="ARBA00022485"/>
    </source>
</evidence>
<feature type="compositionally biased region" description="Polar residues" evidence="6">
    <location>
        <begin position="1"/>
        <end position="16"/>
    </location>
</feature>
<dbReference type="Proteomes" id="UP000238701">
    <property type="component" value="Unassembled WGS sequence"/>
</dbReference>
<feature type="transmembrane region" description="Helical" evidence="7">
    <location>
        <begin position="379"/>
        <end position="399"/>
    </location>
</feature>
<dbReference type="PANTHER" id="PTHR43255:SF1">
    <property type="entry name" value="IRON-SULFUR-BINDING OXIDOREDUCTASE FADF-RELATED"/>
    <property type="match status" value="1"/>
</dbReference>
<dbReference type="SUPFAM" id="SSF103501">
    <property type="entry name" value="Respiratory nitrate reductase 1 gamma chain"/>
    <property type="match status" value="1"/>
</dbReference>
<dbReference type="GO" id="GO:0016491">
    <property type="term" value="F:oxidoreductase activity"/>
    <property type="evidence" value="ECO:0007669"/>
    <property type="project" value="UniProtKB-KW"/>
</dbReference>
<feature type="transmembrane region" description="Helical" evidence="7">
    <location>
        <begin position="316"/>
        <end position="336"/>
    </location>
</feature>
<evidence type="ECO:0000256" key="4">
    <source>
        <dbReference type="ARBA" id="ARBA00023004"/>
    </source>
</evidence>
<dbReference type="InterPro" id="IPR017900">
    <property type="entry name" value="4Fe4S_Fe_S_CS"/>
</dbReference>
<dbReference type="Gene3D" id="1.10.1060.10">
    <property type="entry name" value="Alpha-helical ferredoxin"/>
    <property type="match status" value="1"/>
</dbReference>
<keyword evidence="7" id="KW-0472">Membrane</keyword>
<protein>
    <submittedName>
        <fullName evidence="9">Putative Heterodisulfide reductase, subunit E</fullName>
    </submittedName>
</protein>
<dbReference type="InterPro" id="IPR036197">
    <property type="entry name" value="NarG-like_sf"/>
</dbReference>
<keyword evidence="3" id="KW-0560">Oxidoreductase</keyword>
<keyword evidence="5" id="KW-0411">Iron-sulfur</keyword>
<proteinExistence type="predicted"/>
<dbReference type="GO" id="GO:0046872">
    <property type="term" value="F:metal ion binding"/>
    <property type="evidence" value="ECO:0007669"/>
    <property type="project" value="UniProtKB-KW"/>
</dbReference>
<dbReference type="PROSITE" id="PS00198">
    <property type="entry name" value="4FE4S_FER_1"/>
    <property type="match status" value="1"/>
</dbReference>
<dbReference type="Gene3D" id="1.20.950.20">
    <property type="entry name" value="Transmembrane di-heme cytochromes, Chain C"/>
    <property type="match status" value="1"/>
</dbReference>
<feature type="transmembrane region" description="Helical" evidence="7">
    <location>
        <begin position="283"/>
        <end position="304"/>
    </location>
</feature>
<dbReference type="InterPro" id="IPR009051">
    <property type="entry name" value="Helical_ferredxn"/>
</dbReference>
<dbReference type="GO" id="GO:0005886">
    <property type="term" value="C:plasma membrane"/>
    <property type="evidence" value="ECO:0007669"/>
    <property type="project" value="TreeGrafter"/>
</dbReference>
<evidence type="ECO:0000259" key="8">
    <source>
        <dbReference type="PROSITE" id="PS51379"/>
    </source>
</evidence>
<dbReference type="AlphaFoldDB" id="A0A2U3K531"/>
<feature type="transmembrane region" description="Helical" evidence="7">
    <location>
        <begin position="214"/>
        <end position="235"/>
    </location>
</feature>
<feature type="transmembrane region" description="Helical" evidence="7">
    <location>
        <begin position="348"/>
        <end position="367"/>
    </location>
</feature>
<keyword evidence="7" id="KW-1133">Transmembrane helix</keyword>
<evidence type="ECO:0000256" key="7">
    <source>
        <dbReference type="SAM" id="Phobius"/>
    </source>
</evidence>
<dbReference type="GO" id="GO:0051539">
    <property type="term" value="F:4 iron, 4 sulfur cluster binding"/>
    <property type="evidence" value="ECO:0007669"/>
    <property type="project" value="UniProtKB-KW"/>
</dbReference>
<evidence type="ECO:0000256" key="2">
    <source>
        <dbReference type="ARBA" id="ARBA00022723"/>
    </source>
</evidence>
<evidence type="ECO:0000256" key="3">
    <source>
        <dbReference type="ARBA" id="ARBA00023002"/>
    </source>
</evidence>
<sequence>MGTGQTIPNRPGSQHRLSVLPGSKKSNLTTPRTAMDFGWRLHGKLVRVLPDSSLTLLPARQRAAAALLARYSADGNSLLSCLQCGACTVNCHLAETDGALFPRRQMTLLQLGEADKLVADPTVWLCFNCGDCTSRCPAEAGPGRIMAAVRRLAVERYSVPGWWSRTANQKMGLLYKLLAAIALLAGTIVVGGSFSPQTSPVHYASMLPHFALNLFFGVMAGAVMAAALIGAARAWKAFTGEPLWKVNVSRFLNCLLSSGRQIARHRQFSECQHFPLSRWAHAAVFYGFATLLALAGVAAIWIAFGAPYPLPVFHPFKIIGNIAAALLIAGLLYFCVQRQRTRKRDASSWFDWLLLLELLLVSVTGVLTEVFRYANVAALAYPTYFLHLVFVFVLLAGAANSKLAHVFYRTVALTSEQYTGVAKASMSEFEPRRMAA</sequence>
<evidence type="ECO:0000256" key="6">
    <source>
        <dbReference type="SAM" id="MobiDB-lite"/>
    </source>
</evidence>